<dbReference type="SUPFAM" id="SSF64307">
    <property type="entry name" value="SirA-like"/>
    <property type="match status" value="1"/>
</dbReference>
<name>A0ABW4XR56_9GAMM</name>
<evidence type="ECO:0000313" key="3">
    <source>
        <dbReference type="Proteomes" id="UP001597380"/>
    </source>
</evidence>
<dbReference type="Gene3D" id="3.30.110.40">
    <property type="entry name" value="TusA-like domain"/>
    <property type="match status" value="1"/>
</dbReference>
<reference evidence="3" key="1">
    <citation type="journal article" date="2019" name="Int. J. Syst. Evol. Microbiol.">
        <title>The Global Catalogue of Microorganisms (GCM) 10K type strain sequencing project: providing services to taxonomists for standard genome sequencing and annotation.</title>
        <authorList>
            <consortium name="The Broad Institute Genomics Platform"/>
            <consortium name="The Broad Institute Genome Sequencing Center for Infectious Disease"/>
            <person name="Wu L."/>
            <person name="Ma J."/>
        </authorList>
    </citation>
    <scope>NUCLEOTIDE SEQUENCE [LARGE SCALE GENOMIC DNA]</scope>
    <source>
        <strain evidence="3">CGMCC 1.10992</strain>
    </source>
</reference>
<accession>A0ABW4XR56</accession>
<keyword evidence="3" id="KW-1185">Reference proteome</keyword>
<dbReference type="InterPro" id="IPR001455">
    <property type="entry name" value="TusA-like"/>
</dbReference>
<dbReference type="Proteomes" id="UP001597380">
    <property type="component" value="Unassembled WGS sequence"/>
</dbReference>
<dbReference type="Pfam" id="PF01206">
    <property type="entry name" value="TusA"/>
    <property type="match status" value="1"/>
</dbReference>
<evidence type="ECO:0000313" key="2">
    <source>
        <dbReference type="EMBL" id="MFD2098032.1"/>
    </source>
</evidence>
<feature type="domain" description="UPF0033" evidence="1">
    <location>
        <begin position="18"/>
        <end position="85"/>
    </location>
</feature>
<gene>
    <name evidence="2" type="ORF">ACFSJ3_18810</name>
</gene>
<proteinExistence type="predicted"/>
<sequence>MPDCHDFKKYVSENQFVLNLGGVRCPAALIEAKLALREMVPGQQLVILDADMTSISDISSFAEAKGYVVSPQQCDTDSPTITITKM</sequence>
<dbReference type="RefSeq" id="WP_345342307.1">
    <property type="nucleotide sequence ID" value="NZ_BAABLI010000034.1"/>
</dbReference>
<dbReference type="EMBL" id="JBHUHT010000031">
    <property type="protein sequence ID" value="MFD2098032.1"/>
    <property type="molecule type" value="Genomic_DNA"/>
</dbReference>
<organism evidence="2 3">
    <name type="scientific">Corallincola platygyrae</name>
    <dbReference type="NCBI Taxonomy" id="1193278"/>
    <lineage>
        <taxon>Bacteria</taxon>
        <taxon>Pseudomonadati</taxon>
        <taxon>Pseudomonadota</taxon>
        <taxon>Gammaproteobacteria</taxon>
        <taxon>Alteromonadales</taxon>
        <taxon>Psychromonadaceae</taxon>
        <taxon>Corallincola</taxon>
    </lineage>
</organism>
<evidence type="ECO:0000259" key="1">
    <source>
        <dbReference type="Pfam" id="PF01206"/>
    </source>
</evidence>
<dbReference type="InterPro" id="IPR036868">
    <property type="entry name" value="TusA-like_sf"/>
</dbReference>
<comment type="caution">
    <text evidence="2">The sequence shown here is derived from an EMBL/GenBank/DDBJ whole genome shotgun (WGS) entry which is preliminary data.</text>
</comment>
<protein>
    <submittedName>
        <fullName evidence="2">Sulfurtransferase TusA family protein</fullName>
    </submittedName>
</protein>